<evidence type="ECO:0000313" key="2">
    <source>
        <dbReference type="EMBL" id="MBW4669024.1"/>
    </source>
</evidence>
<keyword evidence="2" id="KW-0540">Nuclease</keyword>
<dbReference type="SUPFAM" id="SSF52980">
    <property type="entry name" value="Restriction endonuclease-like"/>
    <property type="match status" value="1"/>
</dbReference>
<gene>
    <name evidence="2" type="ORF">KME60_16760</name>
</gene>
<dbReference type="InterPro" id="IPR011335">
    <property type="entry name" value="Restrct_endonuc-II-like"/>
</dbReference>
<dbReference type="GO" id="GO:0004519">
    <property type="term" value="F:endonuclease activity"/>
    <property type="evidence" value="ECO:0007669"/>
    <property type="project" value="UniProtKB-KW"/>
</dbReference>
<keyword evidence="2" id="KW-0378">Hydrolase</keyword>
<accession>A0A951QMJ8</accession>
<dbReference type="Pfam" id="PF05685">
    <property type="entry name" value="Uma2"/>
    <property type="match status" value="1"/>
</dbReference>
<keyword evidence="2" id="KW-0255">Endonuclease</keyword>
<evidence type="ECO:0000313" key="3">
    <source>
        <dbReference type="Proteomes" id="UP000729701"/>
    </source>
</evidence>
<dbReference type="Gene3D" id="3.90.1570.10">
    <property type="entry name" value="tt1808, chain A"/>
    <property type="match status" value="1"/>
</dbReference>
<dbReference type="PANTHER" id="PTHR34107:SF7">
    <property type="entry name" value="SLR2092 PROTEIN"/>
    <property type="match status" value="1"/>
</dbReference>
<dbReference type="PANTHER" id="PTHR34107">
    <property type="entry name" value="SLL0198 PROTEIN-RELATED"/>
    <property type="match status" value="1"/>
</dbReference>
<dbReference type="InterPro" id="IPR008538">
    <property type="entry name" value="Uma2"/>
</dbReference>
<reference evidence="2" key="2">
    <citation type="journal article" date="2022" name="Microbiol. Resour. Announc.">
        <title>Metagenome Sequencing to Explore Phylogenomics of Terrestrial Cyanobacteria.</title>
        <authorList>
            <person name="Ward R.D."/>
            <person name="Stajich J.E."/>
            <person name="Johansen J.R."/>
            <person name="Huntemann M."/>
            <person name="Clum A."/>
            <person name="Foster B."/>
            <person name="Foster B."/>
            <person name="Roux S."/>
            <person name="Palaniappan K."/>
            <person name="Varghese N."/>
            <person name="Mukherjee S."/>
            <person name="Reddy T.B.K."/>
            <person name="Daum C."/>
            <person name="Copeland A."/>
            <person name="Chen I.A."/>
            <person name="Ivanova N.N."/>
            <person name="Kyrpides N.C."/>
            <person name="Shapiro N."/>
            <person name="Eloe-Fadrosh E.A."/>
            <person name="Pietrasiak N."/>
        </authorList>
    </citation>
    <scope>NUCLEOTIDE SEQUENCE</scope>
    <source>
        <strain evidence="2">GSE-NOS-MK-12-04C</strain>
    </source>
</reference>
<dbReference type="AlphaFoldDB" id="A0A951QMJ8"/>
<protein>
    <submittedName>
        <fullName evidence="2">Uma2 family endonuclease</fullName>
    </submittedName>
</protein>
<dbReference type="CDD" id="cd06260">
    <property type="entry name" value="DUF820-like"/>
    <property type="match status" value="1"/>
</dbReference>
<proteinExistence type="predicted"/>
<organism evidence="2 3">
    <name type="scientific">Cyanomargarita calcarea GSE-NOS-MK-12-04C</name>
    <dbReference type="NCBI Taxonomy" id="2839659"/>
    <lineage>
        <taxon>Bacteria</taxon>
        <taxon>Bacillati</taxon>
        <taxon>Cyanobacteriota</taxon>
        <taxon>Cyanophyceae</taxon>
        <taxon>Nostocales</taxon>
        <taxon>Cyanomargaritaceae</taxon>
        <taxon>Cyanomargarita</taxon>
    </lineage>
</organism>
<dbReference type="EMBL" id="JAHHGZ010000017">
    <property type="protein sequence ID" value="MBW4669024.1"/>
    <property type="molecule type" value="Genomic_DNA"/>
</dbReference>
<dbReference type="InterPro" id="IPR012296">
    <property type="entry name" value="Nuclease_put_TT1808"/>
</dbReference>
<feature type="domain" description="Putative restriction endonuclease" evidence="1">
    <location>
        <begin position="17"/>
        <end position="187"/>
    </location>
</feature>
<comment type="caution">
    <text evidence="2">The sequence shown here is derived from an EMBL/GenBank/DDBJ whole genome shotgun (WGS) entry which is preliminary data.</text>
</comment>
<evidence type="ECO:0000259" key="1">
    <source>
        <dbReference type="Pfam" id="PF05685"/>
    </source>
</evidence>
<name>A0A951QMJ8_9CYAN</name>
<reference evidence="2" key="1">
    <citation type="submission" date="2021-05" db="EMBL/GenBank/DDBJ databases">
        <authorList>
            <person name="Pietrasiak N."/>
            <person name="Ward R."/>
            <person name="Stajich J.E."/>
            <person name="Kurbessoian T."/>
        </authorList>
    </citation>
    <scope>NUCLEOTIDE SEQUENCE</scope>
    <source>
        <strain evidence="2">GSE-NOS-MK-12-04C</strain>
    </source>
</reference>
<sequence length="191" mass="21460">MTALTLKLPLALKFTDDKFEQLVAANQDLKLELSSLGELVIMSPTGGETGNRNFDLLGQLWLWNRQNNLGKAFDSSCGFKLPNGATRSPDASWIKQERWDALTPQQRKKYLPLCPDFVVELVSESDDLADTQAKMREYIQNGLRLGWLINPQNKQVEIYRPNQEMEILNSPTSLSGEDVLPGLVLDLANVL</sequence>
<dbReference type="Proteomes" id="UP000729701">
    <property type="component" value="Unassembled WGS sequence"/>
</dbReference>